<protein>
    <submittedName>
        <fullName evidence="1">Uncharacterized protein</fullName>
    </submittedName>
</protein>
<comment type="caution">
    <text evidence="1">The sequence shown here is derived from an EMBL/GenBank/DDBJ whole genome shotgun (WGS) entry which is preliminary data.</text>
</comment>
<name>A0ABU1P4C4_9BACL</name>
<dbReference type="EMBL" id="JAVDSB010000018">
    <property type="protein sequence ID" value="MDR6554604.1"/>
    <property type="molecule type" value="Genomic_DNA"/>
</dbReference>
<proteinExistence type="predicted"/>
<gene>
    <name evidence="1" type="ORF">J2736_005834</name>
</gene>
<dbReference type="Proteomes" id="UP001267290">
    <property type="component" value="Unassembled WGS sequence"/>
</dbReference>
<organism evidence="1 2">
    <name type="scientific">Paenibacillus qinlingensis</name>
    <dbReference type="NCBI Taxonomy" id="1837343"/>
    <lineage>
        <taxon>Bacteria</taxon>
        <taxon>Bacillati</taxon>
        <taxon>Bacillota</taxon>
        <taxon>Bacilli</taxon>
        <taxon>Bacillales</taxon>
        <taxon>Paenibacillaceae</taxon>
        <taxon>Paenibacillus</taxon>
    </lineage>
</organism>
<reference evidence="1 2" key="1">
    <citation type="submission" date="2023-07" db="EMBL/GenBank/DDBJ databases">
        <title>Sorghum-associated microbial communities from plants grown in Nebraska, USA.</title>
        <authorList>
            <person name="Schachtman D."/>
        </authorList>
    </citation>
    <scope>NUCLEOTIDE SEQUENCE [LARGE SCALE GENOMIC DNA]</scope>
    <source>
        <strain evidence="1 2">CC258</strain>
    </source>
</reference>
<sequence length="36" mass="3820">MFVVLVAFCVSGGLAGWLGKRAGLSKLDLTGFYEVN</sequence>
<keyword evidence="2" id="KW-1185">Reference proteome</keyword>
<evidence type="ECO:0000313" key="1">
    <source>
        <dbReference type="EMBL" id="MDR6554604.1"/>
    </source>
</evidence>
<evidence type="ECO:0000313" key="2">
    <source>
        <dbReference type="Proteomes" id="UP001267290"/>
    </source>
</evidence>
<accession>A0ABU1P4C4</accession>